<dbReference type="EMBL" id="VZPQ01000003">
    <property type="protein sequence ID" value="KAB0568434.1"/>
    <property type="molecule type" value="Genomic_DNA"/>
</dbReference>
<dbReference type="Proteomes" id="UP000240476">
    <property type="component" value="Unassembled WGS sequence"/>
</dbReference>
<evidence type="ECO:0000313" key="1">
    <source>
        <dbReference type="EMBL" id="KAB0568434.1"/>
    </source>
</evidence>
<evidence type="ECO:0000313" key="2">
    <source>
        <dbReference type="EMBL" id="PTC28731.1"/>
    </source>
</evidence>
<proteinExistence type="predicted"/>
<accession>A0A2T4FZ73</accession>
<dbReference type="RefSeq" id="WP_090367831.1">
    <property type="nucleotide sequence ID" value="NZ_FNUA01000002.1"/>
</dbReference>
<evidence type="ECO:0000313" key="3">
    <source>
        <dbReference type="Proteomes" id="UP000240476"/>
    </source>
</evidence>
<protein>
    <submittedName>
        <fullName evidence="2">Uncharacterized protein</fullName>
    </submittedName>
</protein>
<comment type="caution">
    <text evidence="2">The sequence shown here is derived from an EMBL/GenBank/DDBJ whole genome shotgun (WGS) entry which is preliminary data.</text>
</comment>
<organism evidence="2 3">
    <name type="scientific">Pseudomonas palleroniana</name>
    <dbReference type="NCBI Taxonomy" id="191390"/>
    <lineage>
        <taxon>Bacteria</taxon>
        <taxon>Pseudomonadati</taxon>
        <taxon>Pseudomonadota</taxon>
        <taxon>Gammaproteobacteria</taxon>
        <taxon>Pseudomonadales</taxon>
        <taxon>Pseudomonadaceae</taxon>
        <taxon>Pseudomonas</taxon>
    </lineage>
</organism>
<gene>
    <name evidence="2" type="ORF">C9383_09320</name>
    <name evidence="1" type="ORF">F7R03_07520</name>
</gene>
<reference evidence="2 3" key="1">
    <citation type="submission" date="2018-03" db="EMBL/GenBank/DDBJ databases">
        <title>Draft genome sequence of the type strain of Pseudomonas palleroniana LMG 23076, isolated from rice in Cameroon.</title>
        <authorList>
            <person name="Tambong J.T."/>
        </authorList>
    </citation>
    <scope>NUCLEOTIDE SEQUENCE [LARGE SCALE GENOMIC DNA]</scope>
    <source>
        <strain evidence="2 3">LMG 23076</strain>
    </source>
</reference>
<dbReference type="Proteomes" id="UP000423257">
    <property type="component" value="Unassembled WGS sequence"/>
</dbReference>
<evidence type="ECO:0000313" key="4">
    <source>
        <dbReference type="Proteomes" id="UP000423257"/>
    </source>
</evidence>
<dbReference type="EMBL" id="PYWX01000029">
    <property type="protein sequence ID" value="PTC28731.1"/>
    <property type="molecule type" value="Genomic_DNA"/>
</dbReference>
<name>A0A2T4FZ73_9PSED</name>
<dbReference type="AlphaFoldDB" id="A0A2T4FZ73"/>
<sequence length="373" mass="42003">MPPIYQDAQEPDSDGEFIGTKINKWKDGDRQAALDLATFYDNKGQDDFARYWRRNADATEHQSQELLAALAVKNSDPALAHELFLCAFFQLQDCIHELSALYRKHNHVALGLNYDTYIENALFFTSLAEKTDDLHLHSAILTGTRPVLFQTKPGPTSYDNAQWGGGSLFVVCWGGVDFAVTALHVIENLGANRKEFRLLLPESPVPLDMYGGISPSHDLPPDRDELDDIYAWHIKGYPGSNNGFWAWDLERWSKPATDLSPGQQLYAAGYPDLDDRYDFENFKINEIAVIITGVAAGVLLDGVHVMDIEEVDHDLNLLSGGPVFAKFDDKFYYVGMILRGRSQSRKLNFLDSKYVIKLLDTHNQGHKSQKTTD</sequence>
<reference evidence="1 4" key="2">
    <citation type="submission" date="2019-09" db="EMBL/GenBank/DDBJ databases">
        <title>Draft genome sequences of 48 bacterial type strains from the CCUG.</title>
        <authorList>
            <person name="Tunovic T."/>
            <person name="Pineiro-Iglesias B."/>
            <person name="Unosson C."/>
            <person name="Inganas E."/>
            <person name="Ohlen M."/>
            <person name="Cardew S."/>
            <person name="Jensie-Markopoulos S."/>
            <person name="Salva-Serra F."/>
            <person name="Jaen-Luchoro D."/>
            <person name="Karlsson R."/>
            <person name="Svensson-Stadler L."/>
            <person name="Chun J."/>
            <person name="Moore E."/>
        </authorList>
    </citation>
    <scope>NUCLEOTIDE SEQUENCE [LARGE SCALE GENOMIC DNA]</scope>
    <source>
        <strain evidence="1 4">CCUG 51524</strain>
    </source>
</reference>
<keyword evidence="3" id="KW-1185">Reference proteome</keyword>